<evidence type="ECO:0000259" key="3">
    <source>
        <dbReference type="SMART" id="SM00903"/>
    </source>
</evidence>
<dbReference type="Proteomes" id="UP000321816">
    <property type="component" value="Chromosome"/>
</dbReference>
<dbReference type="GO" id="GO:0042602">
    <property type="term" value="F:riboflavin reductase (NADPH) activity"/>
    <property type="evidence" value="ECO:0007669"/>
    <property type="project" value="TreeGrafter"/>
</dbReference>
<protein>
    <submittedName>
        <fullName evidence="4">Flavin reductase family protein</fullName>
        <ecNumber evidence="4">1.-.-.-</ecNumber>
    </submittedName>
</protein>
<dbReference type="InterPro" id="IPR002563">
    <property type="entry name" value="Flavin_Rdtase-like_dom"/>
</dbReference>
<organism evidence="4 5">
    <name type="scientific">Alkalicoccus halolimnae</name>
    <dbReference type="NCBI Taxonomy" id="1667239"/>
    <lineage>
        <taxon>Bacteria</taxon>
        <taxon>Bacillati</taxon>
        <taxon>Bacillota</taxon>
        <taxon>Bacilli</taxon>
        <taxon>Bacillales</taxon>
        <taxon>Bacillaceae</taxon>
        <taxon>Alkalicoccus</taxon>
    </lineage>
</organism>
<dbReference type="EC" id="1.-.-.-" evidence="4"/>
<dbReference type="RefSeq" id="WP_147802227.1">
    <property type="nucleotide sequence ID" value="NZ_CP144914.1"/>
</dbReference>
<dbReference type="PANTHER" id="PTHR30466:SF11">
    <property type="entry name" value="FLAVIN-DEPENDENT MONOOXYGENASE, REDUCTASE SUBUNIT HSAB"/>
    <property type="match status" value="1"/>
</dbReference>
<sequence length="161" mass="17887">MAEETTFRSIMGNYPTGVTVITTSSPEGEPVGLTVNSFTSVSMDPKLISWSIDKSVSTHDIFTEQESFAVHTLAHNQGDICMLFATKGTDRFSQIDWHSSENNLPIIHGYSGLLECKVHKTVDAGDHTMLIGEVVNAHNQETEPLLYHQRVFGAIPKEFYK</sequence>
<dbReference type="SMART" id="SM00903">
    <property type="entry name" value="Flavin_Reduct"/>
    <property type="match status" value="1"/>
</dbReference>
<feature type="domain" description="Flavin reductase like" evidence="3">
    <location>
        <begin position="11"/>
        <end position="154"/>
    </location>
</feature>
<gene>
    <name evidence="4" type="ORF">FTX54_008765</name>
</gene>
<dbReference type="OrthoDB" id="9792858at2"/>
<dbReference type="InterPro" id="IPR050268">
    <property type="entry name" value="NADH-dep_flavin_reductase"/>
</dbReference>
<dbReference type="Gene3D" id="2.30.110.10">
    <property type="entry name" value="Electron Transport, Fmn-binding Protein, Chain A"/>
    <property type="match status" value="1"/>
</dbReference>
<accession>A0A5C7FCN9</accession>
<evidence type="ECO:0000256" key="1">
    <source>
        <dbReference type="ARBA" id="ARBA00008898"/>
    </source>
</evidence>
<proteinExistence type="inferred from homology"/>
<dbReference type="GO" id="GO:0010181">
    <property type="term" value="F:FMN binding"/>
    <property type="evidence" value="ECO:0007669"/>
    <property type="project" value="InterPro"/>
</dbReference>
<dbReference type="KEGG" id="ahal:FTX54_008765"/>
<evidence type="ECO:0000256" key="2">
    <source>
        <dbReference type="ARBA" id="ARBA00023002"/>
    </source>
</evidence>
<dbReference type="EMBL" id="CP144914">
    <property type="protein sequence ID" value="WWD78533.1"/>
    <property type="molecule type" value="Genomic_DNA"/>
</dbReference>
<reference evidence="4 5" key="1">
    <citation type="submission" date="2024-01" db="EMBL/GenBank/DDBJ databases">
        <title>Complete Genome Sequence of Alkalicoccus halolimnae BZ-SZ-XJ29T, a Moderately Halophilic Bacterium Isolated from a Salt Lake.</title>
        <authorList>
            <person name="Zhao B."/>
        </authorList>
    </citation>
    <scope>NUCLEOTIDE SEQUENCE [LARGE SCALE GENOMIC DNA]</scope>
    <source>
        <strain evidence="4 5">BZ-SZ-XJ29</strain>
    </source>
</reference>
<dbReference type="AlphaFoldDB" id="A0A5C7FCN9"/>
<evidence type="ECO:0000313" key="5">
    <source>
        <dbReference type="Proteomes" id="UP000321816"/>
    </source>
</evidence>
<evidence type="ECO:0000313" key="4">
    <source>
        <dbReference type="EMBL" id="WWD78533.1"/>
    </source>
</evidence>
<keyword evidence="5" id="KW-1185">Reference proteome</keyword>
<dbReference type="InterPro" id="IPR012349">
    <property type="entry name" value="Split_barrel_FMN-bd"/>
</dbReference>
<dbReference type="SUPFAM" id="SSF50475">
    <property type="entry name" value="FMN-binding split barrel"/>
    <property type="match status" value="1"/>
</dbReference>
<dbReference type="Pfam" id="PF01613">
    <property type="entry name" value="Flavin_Reduct"/>
    <property type="match status" value="1"/>
</dbReference>
<dbReference type="PANTHER" id="PTHR30466">
    <property type="entry name" value="FLAVIN REDUCTASE"/>
    <property type="match status" value="1"/>
</dbReference>
<keyword evidence="2 4" id="KW-0560">Oxidoreductase</keyword>
<comment type="similarity">
    <text evidence="1">Belongs to the non-flavoprotein flavin reductase family.</text>
</comment>
<name>A0A5C7FCN9_9BACI</name>